<dbReference type="Proteomes" id="UP000254554">
    <property type="component" value="Unassembled WGS sequence"/>
</dbReference>
<keyword evidence="2" id="KW-1185">Reference proteome</keyword>
<dbReference type="OrthoDB" id="5648361at2"/>
<organism evidence="1 2">
    <name type="scientific">Fluoribacter dumoffii</name>
    <dbReference type="NCBI Taxonomy" id="463"/>
    <lineage>
        <taxon>Bacteria</taxon>
        <taxon>Pseudomonadati</taxon>
        <taxon>Pseudomonadota</taxon>
        <taxon>Gammaproteobacteria</taxon>
        <taxon>Legionellales</taxon>
        <taxon>Legionellaceae</taxon>
        <taxon>Fluoribacter</taxon>
    </lineage>
</organism>
<dbReference type="RefSeq" id="WP_010654380.1">
    <property type="nucleotide sequence ID" value="NZ_JAPHOO010000001.1"/>
</dbReference>
<proteinExistence type="predicted"/>
<sequence>MLARIFIVIPGLIFSSSLWASITCYYTLVKDNCWTKYNVVVDVMDATSSNSLTTVTVPAGKSWIRQTFPCDPGQKLMYRAKFSPVFWESDKDKTYMAKNYWSLPNVINPGDSAWNVTVCFPNDFGQVPMPPEGSGNCGCNFDNIPAIPPKKL</sequence>
<accession>A0A377GCN1</accession>
<evidence type="ECO:0000313" key="1">
    <source>
        <dbReference type="EMBL" id="STO22270.1"/>
    </source>
</evidence>
<protein>
    <recommendedName>
        <fullName evidence="3">Periplasmic protein</fullName>
    </recommendedName>
</protein>
<name>A0A377GCN1_9GAMM</name>
<dbReference type="AlphaFoldDB" id="A0A377GCN1"/>
<dbReference type="EMBL" id="UGGT01000001">
    <property type="protein sequence ID" value="STO22270.1"/>
    <property type="molecule type" value="Genomic_DNA"/>
</dbReference>
<gene>
    <name evidence="1" type="ORF">NCTC11370_02356</name>
</gene>
<evidence type="ECO:0008006" key="3">
    <source>
        <dbReference type="Google" id="ProtNLM"/>
    </source>
</evidence>
<evidence type="ECO:0000313" key="2">
    <source>
        <dbReference type="Proteomes" id="UP000254554"/>
    </source>
</evidence>
<reference evidence="1 2" key="1">
    <citation type="submission" date="2018-06" db="EMBL/GenBank/DDBJ databases">
        <authorList>
            <consortium name="Pathogen Informatics"/>
            <person name="Doyle S."/>
        </authorList>
    </citation>
    <scope>NUCLEOTIDE SEQUENCE [LARGE SCALE GENOMIC DNA]</scope>
    <source>
        <strain evidence="1 2">NCTC11370</strain>
    </source>
</reference>
<dbReference type="GeneID" id="93293125"/>